<name>A0ABP0EIU0_9ASCO</name>
<protein>
    <submittedName>
        <fullName evidence="1">Uncharacterized protein</fullName>
    </submittedName>
</protein>
<accession>A0ABP0EIU0</accession>
<reference evidence="1 2" key="1">
    <citation type="submission" date="2024-01" db="EMBL/GenBank/DDBJ databases">
        <authorList>
            <consortium name="Genoscope - CEA"/>
            <person name="William W."/>
        </authorList>
    </citation>
    <scope>NUCLEOTIDE SEQUENCE [LARGE SCALE GENOMIC DNA]</scope>
    <source>
        <strain evidence="1 2">29B2s-10</strain>
    </source>
</reference>
<proteinExistence type="predicted"/>
<gene>
    <name evidence="1" type="ORF">CAAN4_G09164</name>
</gene>
<organism evidence="1 2">
    <name type="scientific">[Candida] anglica</name>
    <dbReference type="NCBI Taxonomy" id="148631"/>
    <lineage>
        <taxon>Eukaryota</taxon>
        <taxon>Fungi</taxon>
        <taxon>Dikarya</taxon>
        <taxon>Ascomycota</taxon>
        <taxon>Saccharomycotina</taxon>
        <taxon>Pichiomycetes</taxon>
        <taxon>Debaryomycetaceae</taxon>
        <taxon>Kurtzmaniella</taxon>
    </lineage>
</organism>
<sequence>MITFHQNVESFADFSLNLVESNSSSSSTIFVADPSLFTSEILDRPPSSKQSVAFINKFERTNVVLVESLSELIDILKRSSYGGDTDVIRHHDSAIGFYGIFSYLLQMGCGVSDDVSFMDMEDFSAQSVNYIMHFLYNLAYYRKIEVRICETKKGPRFHENTNSYPPFWYNVLPNIFCETVEDDDMSMEIEIGVILSKWVQNII</sequence>
<evidence type="ECO:0000313" key="2">
    <source>
        <dbReference type="Proteomes" id="UP001497600"/>
    </source>
</evidence>
<dbReference type="Proteomes" id="UP001497600">
    <property type="component" value="Chromosome G"/>
</dbReference>
<dbReference type="EMBL" id="OZ004259">
    <property type="protein sequence ID" value="CAK7917574.1"/>
    <property type="molecule type" value="Genomic_DNA"/>
</dbReference>
<evidence type="ECO:0000313" key="1">
    <source>
        <dbReference type="EMBL" id="CAK7917574.1"/>
    </source>
</evidence>
<keyword evidence="2" id="KW-1185">Reference proteome</keyword>